<evidence type="ECO:0000313" key="2">
    <source>
        <dbReference type="EMBL" id="GGB35031.1"/>
    </source>
</evidence>
<evidence type="ECO:0000256" key="1">
    <source>
        <dbReference type="SAM" id="MobiDB-lite"/>
    </source>
</evidence>
<dbReference type="EMBL" id="BMJD01000005">
    <property type="protein sequence ID" value="GGB35031.1"/>
    <property type="molecule type" value="Genomic_DNA"/>
</dbReference>
<organism evidence="2 3">
    <name type="scientific">Lentibacillus populi</name>
    <dbReference type="NCBI Taxonomy" id="1827502"/>
    <lineage>
        <taxon>Bacteria</taxon>
        <taxon>Bacillati</taxon>
        <taxon>Bacillota</taxon>
        <taxon>Bacilli</taxon>
        <taxon>Bacillales</taxon>
        <taxon>Bacillaceae</taxon>
        <taxon>Lentibacillus</taxon>
    </lineage>
</organism>
<name>A0A9W5X4G4_9BACI</name>
<dbReference type="Proteomes" id="UP000621492">
    <property type="component" value="Unassembled WGS sequence"/>
</dbReference>
<dbReference type="RefSeq" id="WP_088052117.1">
    <property type="nucleotide sequence ID" value="NZ_BMJD01000005.1"/>
</dbReference>
<proteinExistence type="predicted"/>
<reference evidence="2" key="2">
    <citation type="submission" date="2020-09" db="EMBL/GenBank/DDBJ databases">
        <authorList>
            <person name="Sun Q."/>
            <person name="Zhou Y."/>
        </authorList>
    </citation>
    <scope>NUCLEOTIDE SEQUENCE</scope>
    <source>
        <strain evidence="2">CGMCC 1.15454</strain>
    </source>
</reference>
<evidence type="ECO:0000313" key="3">
    <source>
        <dbReference type="Proteomes" id="UP000621492"/>
    </source>
</evidence>
<feature type="compositionally biased region" description="Polar residues" evidence="1">
    <location>
        <begin position="72"/>
        <end position="81"/>
    </location>
</feature>
<keyword evidence="3" id="KW-1185">Reference proteome</keyword>
<dbReference type="Pfam" id="PF17261">
    <property type="entry name" value="DUF5327"/>
    <property type="match status" value="1"/>
</dbReference>
<dbReference type="InterPro" id="IPR035218">
    <property type="entry name" value="DUF5327"/>
</dbReference>
<feature type="region of interest" description="Disordered" evidence="1">
    <location>
        <begin position="72"/>
        <end position="97"/>
    </location>
</feature>
<evidence type="ECO:0008006" key="4">
    <source>
        <dbReference type="Google" id="ProtNLM"/>
    </source>
</evidence>
<protein>
    <recommendedName>
        <fullName evidence="4">YwdI family protein</fullName>
    </recommendedName>
</protein>
<dbReference type="AlphaFoldDB" id="A0A9W5X4G4"/>
<accession>A0A9W5X4G4</accession>
<comment type="caution">
    <text evidence="2">The sequence shown here is derived from an EMBL/GenBank/DDBJ whole genome shotgun (WGS) entry which is preliminary data.</text>
</comment>
<reference evidence="2" key="1">
    <citation type="journal article" date="2014" name="Int. J. Syst. Evol. Microbiol.">
        <title>Complete genome sequence of Corynebacterium casei LMG S-19264T (=DSM 44701T), isolated from a smear-ripened cheese.</title>
        <authorList>
            <consortium name="US DOE Joint Genome Institute (JGI-PGF)"/>
            <person name="Walter F."/>
            <person name="Albersmeier A."/>
            <person name="Kalinowski J."/>
            <person name="Ruckert C."/>
        </authorList>
    </citation>
    <scope>NUCLEOTIDE SEQUENCE</scope>
    <source>
        <strain evidence="2">CGMCC 1.15454</strain>
    </source>
</reference>
<sequence>MSVTNSTVIRKIIKEAEQAKEKQTDDKQMLKHIANVKLLCELLLEEEGPLQANSNEITADEIRTMMGTTNHQLVEQQQPNHSKNDHDDANGESIFDF</sequence>
<gene>
    <name evidence="2" type="ORF">GCM10011409_10630</name>
</gene>